<organism evidence="1 2">
    <name type="scientific">Actinoallomurus liliacearum</name>
    <dbReference type="NCBI Taxonomy" id="1080073"/>
    <lineage>
        <taxon>Bacteria</taxon>
        <taxon>Bacillati</taxon>
        <taxon>Actinomycetota</taxon>
        <taxon>Actinomycetes</taxon>
        <taxon>Streptosporangiales</taxon>
        <taxon>Thermomonosporaceae</taxon>
        <taxon>Actinoallomurus</taxon>
    </lineage>
</organism>
<gene>
    <name evidence="1" type="ORF">GCM10023195_68350</name>
</gene>
<evidence type="ECO:0000313" key="1">
    <source>
        <dbReference type="EMBL" id="GAA4615499.1"/>
    </source>
</evidence>
<reference evidence="2" key="1">
    <citation type="journal article" date="2019" name="Int. J. Syst. Evol. Microbiol.">
        <title>The Global Catalogue of Microorganisms (GCM) 10K type strain sequencing project: providing services to taxonomists for standard genome sequencing and annotation.</title>
        <authorList>
            <consortium name="The Broad Institute Genomics Platform"/>
            <consortium name="The Broad Institute Genome Sequencing Center for Infectious Disease"/>
            <person name="Wu L."/>
            <person name="Ma J."/>
        </authorList>
    </citation>
    <scope>NUCLEOTIDE SEQUENCE [LARGE SCALE GENOMIC DNA]</scope>
    <source>
        <strain evidence="2">JCM 17938</strain>
    </source>
</reference>
<evidence type="ECO:0000313" key="2">
    <source>
        <dbReference type="Proteomes" id="UP001500212"/>
    </source>
</evidence>
<name>A0ABP8TSM4_9ACTN</name>
<protein>
    <submittedName>
        <fullName evidence="1">HAD domain-containing protein</fullName>
    </submittedName>
</protein>
<dbReference type="Pfam" id="PF18143">
    <property type="entry name" value="HAD_SAK_2"/>
    <property type="match status" value="1"/>
</dbReference>
<dbReference type="EMBL" id="BAABHJ010000028">
    <property type="protein sequence ID" value="GAA4615499.1"/>
    <property type="molecule type" value="Genomic_DNA"/>
</dbReference>
<dbReference type="Proteomes" id="UP001500212">
    <property type="component" value="Unassembled WGS sequence"/>
</dbReference>
<sequence length="166" mass="18619">MDTPLVLLDVDGVLNPLQRSPGYQRYRASPNGVVYRLLLNPLHGPLLTALAADTGAELVWASYWTDAANDWISPRVGLPSLPHVPIPRHDPRFSLGAWKARHVAAWVGKRPFVWLEDEPDVTEVLAKETRLGPHLIVPVDPLHGLTETHVDQARTWLEQLVRDHGY</sequence>
<keyword evidence="2" id="KW-1185">Reference proteome</keyword>
<dbReference type="RefSeq" id="WP_345363836.1">
    <property type="nucleotide sequence ID" value="NZ_BAABHJ010000028.1"/>
</dbReference>
<accession>A0ABP8TSM4</accession>
<comment type="caution">
    <text evidence="1">The sequence shown here is derived from an EMBL/GenBank/DDBJ whole genome shotgun (WGS) entry which is preliminary data.</text>
</comment>
<proteinExistence type="predicted"/>